<dbReference type="PANTHER" id="PTHR30603">
    <property type="entry name" value="RNA POLYMERASE SIGMA FACTOR RPO"/>
    <property type="match status" value="1"/>
</dbReference>
<gene>
    <name evidence="9" type="ORF">E4N74_00960</name>
</gene>
<dbReference type="GO" id="GO:0016987">
    <property type="term" value="F:sigma factor activity"/>
    <property type="evidence" value="ECO:0007669"/>
    <property type="project" value="UniProtKB-KW"/>
</dbReference>
<evidence type="ECO:0000256" key="5">
    <source>
        <dbReference type="RuleBase" id="RU362124"/>
    </source>
</evidence>
<dbReference type="InterPro" id="IPR050239">
    <property type="entry name" value="Sigma-70_RNA_pol_init_factors"/>
</dbReference>
<protein>
    <recommendedName>
        <fullName evidence="5">RNA polymerase sigma factor</fullName>
    </recommendedName>
</protein>
<dbReference type="AlphaFoldDB" id="A0AAE9MSD0"/>
<dbReference type="InterPro" id="IPR007627">
    <property type="entry name" value="RNA_pol_sigma70_r2"/>
</dbReference>
<dbReference type="NCBIfam" id="TIGR02937">
    <property type="entry name" value="sigma70-ECF"/>
    <property type="match status" value="1"/>
</dbReference>
<dbReference type="InterPro" id="IPR009042">
    <property type="entry name" value="RNA_pol_sigma70_r1_2"/>
</dbReference>
<dbReference type="InterPro" id="IPR013325">
    <property type="entry name" value="RNA_pol_sigma_r2"/>
</dbReference>
<dbReference type="InterPro" id="IPR007630">
    <property type="entry name" value="RNA_pol_sigma70_r4"/>
</dbReference>
<keyword evidence="4 5" id="KW-0804">Transcription</keyword>
<comment type="similarity">
    <text evidence="5">Belongs to the sigma-70 factor family.</text>
</comment>
<evidence type="ECO:0000256" key="6">
    <source>
        <dbReference type="SAM" id="Coils"/>
    </source>
</evidence>
<dbReference type="InterPro" id="IPR007624">
    <property type="entry name" value="RNA_pol_sigma70_r3"/>
</dbReference>
<dbReference type="GO" id="GO:0006352">
    <property type="term" value="P:DNA-templated transcription initiation"/>
    <property type="evidence" value="ECO:0007669"/>
    <property type="project" value="InterPro"/>
</dbReference>
<keyword evidence="3 5" id="KW-0238">DNA-binding</keyword>
<evidence type="ECO:0000259" key="7">
    <source>
        <dbReference type="PROSITE" id="PS00715"/>
    </source>
</evidence>
<dbReference type="PIRSF" id="PIRSF000770">
    <property type="entry name" value="RNA_pol_sigma-SigE/K"/>
    <property type="match status" value="1"/>
</dbReference>
<dbReference type="GO" id="GO:0003677">
    <property type="term" value="F:DNA binding"/>
    <property type="evidence" value="ECO:0007669"/>
    <property type="project" value="UniProtKB-KW"/>
</dbReference>
<evidence type="ECO:0000259" key="8">
    <source>
        <dbReference type="PROSITE" id="PS00716"/>
    </source>
</evidence>
<feature type="coiled-coil region" evidence="6">
    <location>
        <begin position="129"/>
        <end position="156"/>
    </location>
</feature>
<dbReference type="InterPro" id="IPR013324">
    <property type="entry name" value="RNA_pol_sigma_r3/r4-like"/>
</dbReference>
<accession>A0AAE9MSD0</accession>
<dbReference type="RefSeq" id="WP_044978650.1">
    <property type="nucleotide sequence ID" value="NZ_CP009228.1"/>
</dbReference>
<name>A0AAE9MSD0_9SPIR</name>
<feature type="domain" description="RNA polymerase sigma-70" evidence="8">
    <location>
        <begin position="246"/>
        <end position="272"/>
    </location>
</feature>
<evidence type="ECO:0000313" key="9">
    <source>
        <dbReference type="EMBL" id="UTY32737.1"/>
    </source>
</evidence>
<dbReference type="EMBL" id="CP038804">
    <property type="protein sequence ID" value="UTY32737.1"/>
    <property type="molecule type" value="Genomic_DNA"/>
</dbReference>
<dbReference type="Pfam" id="PF04545">
    <property type="entry name" value="Sigma70_r4"/>
    <property type="match status" value="1"/>
</dbReference>
<dbReference type="InterPro" id="IPR000943">
    <property type="entry name" value="RNA_pol_sigma70"/>
</dbReference>
<dbReference type="CDD" id="cd06171">
    <property type="entry name" value="Sigma70_r4"/>
    <property type="match status" value="1"/>
</dbReference>
<dbReference type="PROSITE" id="PS00716">
    <property type="entry name" value="SIGMA70_2"/>
    <property type="match status" value="1"/>
</dbReference>
<dbReference type="InterPro" id="IPR036388">
    <property type="entry name" value="WH-like_DNA-bd_sf"/>
</dbReference>
<sequence length="286" mass="32525">MYNRNKKDYSAETNSLATYLKEINKIPLLTAEEEIKYAKLAEKGDEDAKNMLVNSNLRFVVNVAKKYQNQGLPLMDLISEGNIGLINAAERFDVSKGYKFISYAVWWIKQSILKAICEKSRMIRLPLNRANELVQIEKAKKEIDFAGNETQELNEIAGILNMNNSMVHTIMNAAKEPISIDAPVFDEPGSSSVNDFLQDETHQMPEDYALDMSLRDEVNELLKNLDDREAEIIRLRFGLDGSAPLSLKEVGLIFNLTKERIRQIEKKALQQLKNPAEKQKLAVYVA</sequence>
<comment type="function">
    <text evidence="5">Sigma factors are initiation factors that promote the attachment of RNA polymerase to specific initiation sites and are then released.</text>
</comment>
<dbReference type="Gene3D" id="1.10.601.10">
    <property type="entry name" value="RNA Polymerase Primary Sigma Factor"/>
    <property type="match status" value="1"/>
</dbReference>
<dbReference type="Pfam" id="PF04542">
    <property type="entry name" value="Sigma70_r2"/>
    <property type="match status" value="1"/>
</dbReference>
<dbReference type="Pfam" id="PF04539">
    <property type="entry name" value="Sigma70_r3"/>
    <property type="match status" value="1"/>
</dbReference>
<dbReference type="PANTHER" id="PTHR30603:SF47">
    <property type="entry name" value="RNA POLYMERASE SIGMA FACTOR SIGD, CHLOROPLASTIC"/>
    <property type="match status" value="1"/>
</dbReference>
<evidence type="ECO:0000256" key="1">
    <source>
        <dbReference type="ARBA" id="ARBA00023015"/>
    </source>
</evidence>
<dbReference type="SUPFAM" id="SSF88946">
    <property type="entry name" value="Sigma2 domain of RNA polymerase sigma factors"/>
    <property type="match status" value="1"/>
</dbReference>
<dbReference type="PRINTS" id="PR00046">
    <property type="entry name" value="SIGMA70FCT"/>
</dbReference>
<keyword evidence="6" id="KW-0175">Coiled coil</keyword>
<dbReference type="PROSITE" id="PS00715">
    <property type="entry name" value="SIGMA70_1"/>
    <property type="match status" value="1"/>
</dbReference>
<evidence type="ECO:0000313" key="10">
    <source>
        <dbReference type="Proteomes" id="UP001058682"/>
    </source>
</evidence>
<dbReference type="SUPFAM" id="SSF88659">
    <property type="entry name" value="Sigma3 and sigma4 domains of RNA polymerase sigma factors"/>
    <property type="match status" value="2"/>
</dbReference>
<keyword evidence="2 5" id="KW-0731">Sigma factor</keyword>
<evidence type="ECO:0000256" key="2">
    <source>
        <dbReference type="ARBA" id="ARBA00023082"/>
    </source>
</evidence>
<dbReference type="Pfam" id="PF00140">
    <property type="entry name" value="Sigma70_r1_2"/>
    <property type="match status" value="1"/>
</dbReference>
<organism evidence="9 10">
    <name type="scientific">Treponema putidum</name>
    <dbReference type="NCBI Taxonomy" id="221027"/>
    <lineage>
        <taxon>Bacteria</taxon>
        <taxon>Pseudomonadati</taxon>
        <taxon>Spirochaetota</taxon>
        <taxon>Spirochaetia</taxon>
        <taxon>Spirochaetales</taxon>
        <taxon>Treponemataceae</taxon>
        <taxon>Treponema</taxon>
    </lineage>
</organism>
<dbReference type="Proteomes" id="UP001058682">
    <property type="component" value="Chromosome"/>
</dbReference>
<evidence type="ECO:0000256" key="3">
    <source>
        <dbReference type="ARBA" id="ARBA00023125"/>
    </source>
</evidence>
<reference evidence="9" key="1">
    <citation type="submission" date="2019-04" db="EMBL/GenBank/DDBJ databases">
        <title>Whole genome sequencing of oral phylogroup 2 treponemes.</title>
        <authorList>
            <person name="Chan Y."/>
            <person name="Zeng H.H."/>
            <person name="Yu X.L."/>
            <person name="Leung W.K."/>
            <person name="Watt R.M."/>
        </authorList>
    </citation>
    <scope>NUCLEOTIDE SEQUENCE</scope>
    <source>
        <strain evidence="9">OMZ 835</strain>
    </source>
</reference>
<keyword evidence="1 5" id="KW-0805">Transcription regulation</keyword>
<feature type="domain" description="RNA polymerase sigma-70" evidence="7">
    <location>
        <begin position="76"/>
        <end position="89"/>
    </location>
</feature>
<dbReference type="KEGG" id="tpk:JO40_06970"/>
<evidence type="ECO:0000256" key="4">
    <source>
        <dbReference type="ARBA" id="ARBA00023163"/>
    </source>
</evidence>
<dbReference type="Gene3D" id="1.10.10.10">
    <property type="entry name" value="Winged helix-like DNA-binding domain superfamily/Winged helix DNA-binding domain"/>
    <property type="match status" value="2"/>
</dbReference>
<dbReference type="InterPro" id="IPR014284">
    <property type="entry name" value="RNA_pol_sigma-70_dom"/>
</dbReference>
<proteinExistence type="inferred from homology"/>